<organism evidence="2 3">
    <name type="scientific">Actinomadura mexicana</name>
    <dbReference type="NCBI Taxonomy" id="134959"/>
    <lineage>
        <taxon>Bacteria</taxon>
        <taxon>Bacillati</taxon>
        <taxon>Actinomycetota</taxon>
        <taxon>Actinomycetes</taxon>
        <taxon>Streptosporangiales</taxon>
        <taxon>Thermomonosporaceae</taxon>
        <taxon>Actinomadura</taxon>
    </lineage>
</organism>
<reference evidence="3" key="1">
    <citation type="submission" date="2017-06" db="EMBL/GenBank/DDBJ databases">
        <authorList>
            <person name="Varghese N."/>
            <person name="Submissions S."/>
        </authorList>
    </citation>
    <scope>NUCLEOTIDE SEQUENCE [LARGE SCALE GENOMIC DNA]</scope>
    <source>
        <strain evidence="3">DSM 44485</strain>
    </source>
</reference>
<proteinExistence type="predicted"/>
<dbReference type="AlphaFoldDB" id="A0A238ZI63"/>
<sequence>MFVSSAASVKGEIREGDARPGRRAGRLGARPAAFDAAAVVRPERGTTGPPLGRGDGGAAQQYAAGAGKDRSAAATS</sequence>
<evidence type="ECO:0000256" key="1">
    <source>
        <dbReference type="SAM" id="MobiDB-lite"/>
    </source>
</evidence>
<evidence type="ECO:0000313" key="3">
    <source>
        <dbReference type="Proteomes" id="UP000198420"/>
    </source>
</evidence>
<feature type="compositionally biased region" description="Basic and acidic residues" evidence="1">
    <location>
        <begin position="67"/>
        <end position="76"/>
    </location>
</feature>
<dbReference type="RefSeq" id="WP_089313278.1">
    <property type="nucleotide sequence ID" value="NZ_FZNP01000007.1"/>
</dbReference>
<accession>A0A238ZI63</accession>
<gene>
    <name evidence="2" type="ORF">SAMN06265355_107269</name>
</gene>
<protein>
    <submittedName>
        <fullName evidence="2">Uncharacterized protein</fullName>
    </submittedName>
</protein>
<name>A0A238ZI63_9ACTN</name>
<dbReference type="Proteomes" id="UP000198420">
    <property type="component" value="Unassembled WGS sequence"/>
</dbReference>
<feature type="compositionally biased region" description="Basic and acidic residues" evidence="1">
    <location>
        <begin position="11"/>
        <end position="20"/>
    </location>
</feature>
<dbReference type="EMBL" id="FZNP01000007">
    <property type="protein sequence ID" value="SNR83037.1"/>
    <property type="molecule type" value="Genomic_DNA"/>
</dbReference>
<evidence type="ECO:0000313" key="2">
    <source>
        <dbReference type="EMBL" id="SNR83037.1"/>
    </source>
</evidence>
<keyword evidence="3" id="KW-1185">Reference proteome</keyword>
<feature type="compositionally biased region" description="Low complexity" evidence="1">
    <location>
        <begin position="26"/>
        <end position="40"/>
    </location>
</feature>
<feature type="region of interest" description="Disordered" evidence="1">
    <location>
        <begin position="1"/>
        <end position="76"/>
    </location>
</feature>